<comment type="caution">
    <text evidence="1">The sequence shown here is derived from an EMBL/GenBank/DDBJ whole genome shotgun (WGS) entry which is preliminary data.</text>
</comment>
<organism evidence="1 2">
    <name type="scientific">Microbispora bryophytorum subsp. camponoti</name>
    <dbReference type="NCBI Taxonomy" id="1677852"/>
    <lineage>
        <taxon>Bacteria</taxon>
        <taxon>Bacillati</taxon>
        <taxon>Actinomycetota</taxon>
        <taxon>Actinomycetes</taxon>
        <taxon>Streptosporangiales</taxon>
        <taxon>Streptosporangiaceae</taxon>
        <taxon>Microbispora</taxon>
    </lineage>
</organism>
<sequence>MTYDIYFVRRRPGRTVVESIEDANKEMESADAWWMGDGDPEPVILTQQQRAVWDRIVLRAAEELGPVEVEEFLPGPMLSRNGPRGRLRLEYAGENASIAIPYWYWGEEAISVAEDAYRLARLLEEESGLAGYDPQADQDTMTGDAGKAAAQLAGIAQWAQENLT</sequence>
<evidence type="ECO:0000313" key="1">
    <source>
        <dbReference type="EMBL" id="MBD3146620.1"/>
    </source>
</evidence>
<dbReference type="RefSeq" id="WP_191053905.1">
    <property type="nucleotide sequence ID" value="NZ_JACXRZ010000021.1"/>
</dbReference>
<dbReference type="EMBL" id="JACXRZ010000021">
    <property type="protein sequence ID" value="MBD3146620.1"/>
    <property type="molecule type" value="Genomic_DNA"/>
</dbReference>
<proteinExistence type="predicted"/>
<accession>A0ABR8LAG3</accession>
<evidence type="ECO:0000313" key="2">
    <source>
        <dbReference type="Proteomes" id="UP000653231"/>
    </source>
</evidence>
<name>A0ABR8LAG3_9ACTN</name>
<protein>
    <submittedName>
        <fullName evidence="1">Uncharacterized protein</fullName>
    </submittedName>
</protein>
<reference evidence="1 2" key="1">
    <citation type="submission" date="2020-09" db="EMBL/GenBank/DDBJ databases">
        <title>Actinomycete isolated from the Camponotus japonicus Mayr.</title>
        <authorList>
            <person name="Gong X."/>
        </authorList>
    </citation>
    <scope>NUCLEOTIDE SEQUENCE [LARGE SCALE GENOMIC DNA]</scope>
    <source>
        <strain evidence="1 2">2C-HV3</strain>
    </source>
</reference>
<keyword evidence="2" id="KW-1185">Reference proteome</keyword>
<gene>
    <name evidence="1" type="ORF">IEQ31_26010</name>
</gene>
<dbReference type="Proteomes" id="UP000653231">
    <property type="component" value="Unassembled WGS sequence"/>
</dbReference>